<evidence type="ECO:0000313" key="12">
    <source>
        <dbReference type="Proteomes" id="UP000703269"/>
    </source>
</evidence>
<evidence type="ECO:0000256" key="2">
    <source>
        <dbReference type="ARBA" id="ARBA00022741"/>
    </source>
</evidence>
<dbReference type="PANTHER" id="PTHR45923:SF2">
    <property type="entry name" value="PROTEIN SEY1"/>
    <property type="match status" value="1"/>
</dbReference>
<reference evidence="11 12" key="1">
    <citation type="submission" date="2021-08" db="EMBL/GenBank/DDBJ databases">
        <title>Draft Genome Sequence of Phanerochaete sordida strain YK-624.</title>
        <authorList>
            <person name="Mori T."/>
            <person name="Dohra H."/>
            <person name="Suzuki T."/>
            <person name="Kawagishi H."/>
            <person name="Hirai H."/>
        </authorList>
    </citation>
    <scope>NUCLEOTIDE SEQUENCE [LARGE SCALE GENOMIC DNA]</scope>
    <source>
        <strain evidence="11 12">YK-624</strain>
    </source>
</reference>
<dbReference type="GO" id="GO:0005783">
    <property type="term" value="C:endoplasmic reticulum"/>
    <property type="evidence" value="ECO:0007669"/>
    <property type="project" value="TreeGrafter"/>
</dbReference>
<keyword evidence="2" id="KW-0547">Nucleotide-binding</keyword>
<dbReference type="InterPro" id="IPR030386">
    <property type="entry name" value="G_GB1_RHD3_dom"/>
</dbReference>
<keyword evidence="5 9" id="KW-1133">Transmembrane helix</keyword>
<evidence type="ECO:0000259" key="10">
    <source>
        <dbReference type="PROSITE" id="PS51715"/>
    </source>
</evidence>
<dbReference type="Pfam" id="PF20428">
    <property type="entry name" value="Sey1_3HB"/>
    <property type="match status" value="1"/>
</dbReference>
<sequence>MVIDVEGTDGRERGEDQEFERKSTLFSLAASEVLIVNLWENQVGLYQGANMVLLKTVFEVHLSLFGNKTVDSRNQRTLLLFVIRDHIGTTPLADLQETLSADMQNIWASLSKPSDVGKHQLSDYFDMSFATLSHKIFAAEQFESDVQELRKRFMDKGRDDYVFQRAYHKRIPADGVALYMESIWAQVQMNKDLDLPTQQELLAQFRCDEISAVALSEFNVQVKSQKQPVETGRVVEGLGTMMRTWRSSALERYDRDASRYHPGVYERKRGDLVGVLDSALSPLFLGQLKNLHKTCLTQFEREMHECTRGEDYNFAEISMAAREHCEAAFCAGAREAVPAKDEEAAQWTFDGESTLLREDMSSVADQCRREETKKMIDAIERNFKRQILDPIEAHLRMPTPKMWDEILLVFRTTLGGAEAAYIAKAKNLDCTETENLTALSTLRKNAWLVFRTKVDEQTTDQNFLVKLRMYFEERFRCDERGVPRVWTSHDDIDGTFQRARDETLALVTLYSKISPVDGSLAWALPDVPVDALASSDEDFDFAASLTVFSQAKALDLAAAFRKDAEAFYVEAKRSTVASATRVPRWMYGLVAILGWNEAMFFLFNPVYLVSMLFIAVIRCIMIRLGLVDPVAQAARTTVRAVENRFRGHVVQAVAWHGGPVPALEDSQTVGDEDHGVHRD</sequence>
<dbReference type="EMBL" id="BPQB01000015">
    <property type="protein sequence ID" value="GJE90121.1"/>
    <property type="molecule type" value="Genomic_DNA"/>
</dbReference>
<feature type="domain" description="GB1/RHD3-type G" evidence="10">
    <location>
        <begin position="1"/>
        <end position="188"/>
    </location>
</feature>
<evidence type="ECO:0000256" key="5">
    <source>
        <dbReference type="ARBA" id="ARBA00022989"/>
    </source>
</evidence>
<protein>
    <submittedName>
        <fullName evidence="11">P-loop containing nucleoside triphosphate hydrolase</fullName>
    </submittedName>
</protein>
<dbReference type="GO" id="GO:0003924">
    <property type="term" value="F:GTPase activity"/>
    <property type="evidence" value="ECO:0007669"/>
    <property type="project" value="TreeGrafter"/>
</dbReference>
<comment type="caution">
    <text evidence="11">The sequence shown here is derived from an EMBL/GenBank/DDBJ whole genome shotgun (WGS) entry which is preliminary data.</text>
</comment>
<evidence type="ECO:0000313" key="11">
    <source>
        <dbReference type="EMBL" id="GJE90121.1"/>
    </source>
</evidence>
<dbReference type="GO" id="GO:0016320">
    <property type="term" value="P:endoplasmic reticulum membrane fusion"/>
    <property type="evidence" value="ECO:0007669"/>
    <property type="project" value="TreeGrafter"/>
</dbReference>
<dbReference type="InterPro" id="IPR027417">
    <property type="entry name" value="P-loop_NTPase"/>
</dbReference>
<dbReference type="Proteomes" id="UP000703269">
    <property type="component" value="Unassembled WGS sequence"/>
</dbReference>
<dbReference type="PANTHER" id="PTHR45923">
    <property type="entry name" value="PROTEIN SEY1"/>
    <property type="match status" value="1"/>
</dbReference>
<dbReference type="Pfam" id="PF05879">
    <property type="entry name" value="RHD3_GTPase"/>
    <property type="match status" value="1"/>
</dbReference>
<evidence type="ECO:0000256" key="1">
    <source>
        <dbReference type="ARBA" id="ARBA00022692"/>
    </source>
</evidence>
<name>A0A9P3G8E4_9APHY</name>
<evidence type="ECO:0000256" key="7">
    <source>
        <dbReference type="ARBA" id="ARBA00023136"/>
    </source>
</evidence>
<dbReference type="Gene3D" id="3.40.50.300">
    <property type="entry name" value="P-loop containing nucleotide triphosphate hydrolases"/>
    <property type="match status" value="1"/>
</dbReference>
<keyword evidence="12" id="KW-1185">Reference proteome</keyword>
<evidence type="ECO:0000256" key="8">
    <source>
        <dbReference type="PROSITE-ProRule" id="PRU01052"/>
    </source>
</evidence>
<dbReference type="InterPro" id="IPR046758">
    <property type="entry name" value="Sey1/RHD3-like_3HB"/>
</dbReference>
<feature type="transmembrane region" description="Helical" evidence="9">
    <location>
        <begin position="585"/>
        <end position="617"/>
    </location>
</feature>
<dbReference type="InterPro" id="IPR008803">
    <property type="entry name" value="RHD3/Sey1"/>
</dbReference>
<keyword evidence="7 9" id="KW-0472">Membrane</keyword>
<accession>A0A9P3G8E4</accession>
<keyword evidence="3 11" id="KW-0378">Hydrolase</keyword>
<comment type="similarity">
    <text evidence="8">Belongs to the TRAFAC class dynamin-like GTPase superfamily. GB1/RHD3 GTPase family.</text>
</comment>
<evidence type="ECO:0000256" key="9">
    <source>
        <dbReference type="SAM" id="Phobius"/>
    </source>
</evidence>
<keyword evidence="1 9" id="KW-0812">Transmembrane</keyword>
<dbReference type="OrthoDB" id="1597724at2759"/>
<dbReference type="AlphaFoldDB" id="A0A9P3G8E4"/>
<keyword evidence="4" id="KW-0256">Endoplasmic reticulum</keyword>
<evidence type="ECO:0000256" key="4">
    <source>
        <dbReference type="ARBA" id="ARBA00022824"/>
    </source>
</evidence>
<dbReference type="PROSITE" id="PS51715">
    <property type="entry name" value="G_GB1_RHD3"/>
    <property type="match status" value="1"/>
</dbReference>
<gene>
    <name evidence="11" type="ORF">PsYK624_062440</name>
</gene>
<evidence type="ECO:0000256" key="3">
    <source>
        <dbReference type="ARBA" id="ARBA00022801"/>
    </source>
</evidence>
<dbReference type="SUPFAM" id="SSF52540">
    <property type="entry name" value="P-loop containing nucleoside triphosphate hydrolases"/>
    <property type="match status" value="1"/>
</dbReference>
<dbReference type="GO" id="GO:0005525">
    <property type="term" value="F:GTP binding"/>
    <property type="evidence" value="ECO:0007669"/>
    <property type="project" value="UniProtKB-KW"/>
</dbReference>
<proteinExistence type="inferred from homology"/>
<keyword evidence="6" id="KW-0342">GTP-binding</keyword>
<organism evidence="11 12">
    <name type="scientific">Phanerochaete sordida</name>
    <dbReference type="NCBI Taxonomy" id="48140"/>
    <lineage>
        <taxon>Eukaryota</taxon>
        <taxon>Fungi</taxon>
        <taxon>Dikarya</taxon>
        <taxon>Basidiomycota</taxon>
        <taxon>Agaricomycotina</taxon>
        <taxon>Agaricomycetes</taxon>
        <taxon>Polyporales</taxon>
        <taxon>Phanerochaetaceae</taxon>
        <taxon>Phanerochaete</taxon>
    </lineage>
</organism>
<evidence type="ECO:0000256" key="6">
    <source>
        <dbReference type="ARBA" id="ARBA00023134"/>
    </source>
</evidence>